<dbReference type="AlphaFoldDB" id="A0A183PYA5"/>
<name>A0A183PYA5_9TREM</name>
<dbReference type="EMBL" id="UZAL01042131">
    <property type="protein sequence ID" value="VDP79574.1"/>
    <property type="molecule type" value="Genomic_DNA"/>
</dbReference>
<dbReference type="Proteomes" id="UP000269396">
    <property type="component" value="Unassembled WGS sequence"/>
</dbReference>
<accession>A0A183PYA5</accession>
<proteinExistence type="predicted"/>
<reference evidence="1 2" key="1">
    <citation type="submission" date="2018-11" db="EMBL/GenBank/DDBJ databases">
        <authorList>
            <consortium name="Pathogen Informatics"/>
        </authorList>
    </citation>
    <scope>NUCLEOTIDE SEQUENCE [LARGE SCALE GENOMIC DNA]</scope>
    <source>
        <strain>Denwood</strain>
        <strain evidence="2">Zambia</strain>
    </source>
</reference>
<evidence type="ECO:0000313" key="2">
    <source>
        <dbReference type="Proteomes" id="UP000269396"/>
    </source>
</evidence>
<dbReference type="STRING" id="31246.A0A183PYA5"/>
<evidence type="ECO:0000313" key="1">
    <source>
        <dbReference type="EMBL" id="VDP79574.1"/>
    </source>
</evidence>
<organism evidence="1 2">
    <name type="scientific">Schistosoma mattheei</name>
    <dbReference type="NCBI Taxonomy" id="31246"/>
    <lineage>
        <taxon>Eukaryota</taxon>
        <taxon>Metazoa</taxon>
        <taxon>Spiralia</taxon>
        <taxon>Lophotrochozoa</taxon>
        <taxon>Platyhelminthes</taxon>
        <taxon>Trematoda</taxon>
        <taxon>Digenea</taxon>
        <taxon>Strigeidida</taxon>
        <taxon>Schistosomatoidea</taxon>
        <taxon>Schistosomatidae</taxon>
        <taxon>Schistosoma</taxon>
    </lineage>
</organism>
<sequence length="70" mass="7613">MFSINKVDLDVATTSKLWDEIDRIATASDIEEDSDAESYNLVSIQSTPRPTLRPFFATAGSSDDTLSAVS</sequence>
<keyword evidence="2" id="KW-1185">Reference proteome</keyword>
<protein>
    <submittedName>
        <fullName evidence="1">Uncharacterized protein</fullName>
    </submittedName>
</protein>
<gene>
    <name evidence="1" type="ORF">SMTD_LOCUS19341</name>
</gene>